<keyword evidence="2" id="KW-0805">Transcription regulation</keyword>
<name>A0ABS8NGU9_9BACT</name>
<dbReference type="SUPFAM" id="SSF46955">
    <property type="entry name" value="Putative DNA-binding domain"/>
    <property type="match status" value="1"/>
</dbReference>
<evidence type="ECO:0000313" key="7">
    <source>
        <dbReference type="Proteomes" id="UP001430306"/>
    </source>
</evidence>
<proteinExistence type="predicted"/>
<keyword evidence="1" id="KW-0678">Repressor</keyword>
<evidence type="ECO:0000256" key="4">
    <source>
        <dbReference type="ARBA" id="ARBA00023163"/>
    </source>
</evidence>
<organism evidence="6 7">
    <name type="scientific">Rhodopirellula halodulae</name>
    <dbReference type="NCBI Taxonomy" id="2894198"/>
    <lineage>
        <taxon>Bacteria</taxon>
        <taxon>Pseudomonadati</taxon>
        <taxon>Planctomycetota</taxon>
        <taxon>Planctomycetia</taxon>
        <taxon>Pirellulales</taxon>
        <taxon>Pirellulaceae</taxon>
        <taxon>Rhodopirellula</taxon>
    </lineage>
</organism>
<comment type="caution">
    <text evidence="6">The sequence shown here is derived from an EMBL/GenBank/DDBJ whole genome shotgun (WGS) entry which is preliminary data.</text>
</comment>
<dbReference type="InterPro" id="IPR000551">
    <property type="entry name" value="MerR-type_HTH_dom"/>
</dbReference>
<feature type="domain" description="HTH merR-type" evidence="5">
    <location>
        <begin position="25"/>
        <end position="82"/>
    </location>
</feature>
<dbReference type="PANTHER" id="PTHR30204">
    <property type="entry name" value="REDOX-CYCLING DRUG-SENSING TRANSCRIPTIONAL ACTIVATOR SOXR"/>
    <property type="match status" value="1"/>
</dbReference>
<dbReference type="InterPro" id="IPR009061">
    <property type="entry name" value="DNA-bd_dom_put_sf"/>
</dbReference>
<evidence type="ECO:0000313" key="6">
    <source>
        <dbReference type="EMBL" id="MCC9642779.1"/>
    </source>
</evidence>
<dbReference type="Proteomes" id="UP001430306">
    <property type="component" value="Unassembled WGS sequence"/>
</dbReference>
<evidence type="ECO:0000256" key="3">
    <source>
        <dbReference type="ARBA" id="ARBA00023125"/>
    </source>
</evidence>
<protein>
    <submittedName>
        <fullName evidence="6">MerR family transcriptional regulator</fullName>
    </submittedName>
</protein>
<gene>
    <name evidence="6" type="ORF">LOC71_10880</name>
</gene>
<keyword evidence="4" id="KW-0804">Transcription</keyword>
<sequence length="82" mass="9613">MSTQHRTETCIETRTEHCAPCFDGWYRVGEAAAFLGVSKETLRNWDKSGRLVPQKNRLTGYRYYRPEDLELFLEQAIAERQS</sequence>
<dbReference type="EMBL" id="JAJKFW010000022">
    <property type="protein sequence ID" value="MCC9642779.1"/>
    <property type="molecule type" value="Genomic_DNA"/>
</dbReference>
<dbReference type="PANTHER" id="PTHR30204:SF69">
    <property type="entry name" value="MERR-FAMILY TRANSCRIPTIONAL REGULATOR"/>
    <property type="match status" value="1"/>
</dbReference>
<evidence type="ECO:0000256" key="2">
    <source>
        <dbReference type="ARBA" id="ARBA00023015"/>
    </source>
</evidence>
<dbReference type="InterPro" id="IPR047057">
    <property type="entry name" value="MerR_fam"/>
</dbReference>
<reference evidence="6" key="1">
    <citation type="submission" date="2021-11" db="EMBL/GenBank/DDBJ databases">
        <title>Genome sequence.</title>
        <authorList>
            <person name="Sun Q."/>
        </authorList>
    </citation>
    <scope>NUCLEOTIDE SEQUENCE</scope>
    <source>
        <strain evidence="6">JC740</strain>
    </source>
</reference>
<dbReference type="RefSeq" id="WP_230273718.1">
    <property type="nucleotide sequence ID" value="NZ_JAJKFW010000022.1"/>
</dbReference>
<evidence type="ECO:0000259" key="5">
    <source>
        <dbReference type="PROSITE" id="PS50937"/>
    </source>
</evidence>
<dbReference type="Gene3D" id="1.10.1660.10">
    <property type="match status" value="1"/>
</dbReference>
<evidence type="ECO:0000256" key="1">
    <source>
        <dbReference type="ARBA" id="ARBA00022491"/>
    </source>
</evidence>
<keyword evidence="3" id="KW-0238">DNA-binding</keyword>
<dbReference type="SMART" id="SM00422">
    <property type="entry name" value="HTH_MERR"/>
    <property type="match status" value="1"/>
</dbReference>
<accession>A0ABS8NGU9</accession>
<keyword evidence="7" id="KW-1185">Reference proteome</keyword>
<dbReference type="Pfam" id="PF00376">
    <property type="entry name" value="MerR"/>
    <property type="match status" value="1"/>
</dbReference>
<dbReference type="PROSITE" id="PS50937">
    <property type="entry name" value="HTH_MERR_2"/>
    <property type="match status" value="1"/>
</dbReference>